<gene>
    <name evidence="2" type="ORF">AFUA_5G01005</name>
</gene>
<keyword evidence="3" id="KW-1185">Reference proteome</keyword>
<dbReference type="eggNOG" id="ENOG502RPEG">
    <property type="taxonomic scope" value="Eukaryota"/>
</dbReference>
<organism evidence="2 3">
    <name type="scientific">Aspergillus fumigatus (strain ATCC MYA-4609 / CBS 101355 / FGSC A1100 / Af293)</name>
    <name type="common">Neosartorya fumigata</name>
    <dbReference type="NCBI Taxonomy" id="330879"/>
    <lineage>
        <taxon>Eukaryota</taxon>
        <taxon>Fungi</taxon>
        <taxon>Dikarya</taxon>
        <taxon>Ascomycota</taxon>
        <taxon>Pezizomycotina</taxon>
        <taxon>Eurotiomycetes</taxon>
        <taxon>Eurotiomycetidae</taxon>
        <taxon>Eurotiales</taxon>
        <taxon>Aspergillaceae</taxon>
        <taxon>Aspergillus</taxon>
        <taxon>Aspergillus subgen. Fumigati</taxon>
    </lineage>
</organism>
<dbReference type="RefSeq" id="XP_001481483.1">
    <property type="nucleotide sequence ID" value="XM_001481433.1"/>
</dbReference>
<proteinExistence type="predicted"/>
<accession>A4DA00</accession>
<evidence type="ECO:0000313" key="3">
    <source>
        <dbReference type="Proteomes" id="UP000002530"/>
    </source>
</evidence>
<dbReference type="OMA" id="LQMEDMV"/>
<reference evidence="2 3" key="1">
    <citation type="journal article" date="2005" name="Nature">
        <title>Genomic sequence of the pathogenic and allergenic filamentous fungus Aspergillus fumigatus.</title>
        <authorList>
            <person name="Nierman W.C."/>
            <person name="Pain A."/>
            <person name="Anderson M.J."/>
            <person name="Wortman J.R."/>
            <person name="Kim H.S."/>
            <person name="Arroyo J."/>
            <person name="Berriman M."/>
            <person name="Abe K."/>
            <person name="Archer D.B."/>
            <person name="Bermejo C."/>
            <person name="Bennett J."/>
            <person name="Bowyer P."/>
            <person name="Chen D."/>
            <person name="Collins M."/>
            <person name="Coulsen R."/>
            <person name="Davies R."/>
            <person name="Dyer P.S."/>
            <person name="Farman M."/>
            <person name="Fedorova N."/>
            <person name="Fedorova N."/>
            <person name="Feldblyum T.V."/>
            <person name="Fischer R."/>
            <person name="Fosker N."/>
            <person name="Fraser A."/>
            <person name="Garcia J.L."/>
            <person name="Garcia M.J."/>
            <person name="Goble A."/>
            <person name="Goldman G.H."/>
            <person name="Gomi K."/>
            <person name="Griffith-Jones S."/>
            <person name="Gwilliam R."/>
            <person name="Haas B."/>
            <person name="Haas H."/>
            <person name="Harris D."/>
            <person name="Horiuchi H."/>
            <person name="Huang J."/>
            <person name="Humphray S."/>
            <person name="Jimenez J."/>
            <person name="Keller N."/>
            <person name="Khouri H."/>
            <person name="Kitamoto K."/>
            <person name="Kobayashi T."/>
            <person name="Konzack S."/>
            <person name="Kulkarni R."/>
            <person name="Kumagai T."/>
            <person name="Lafon A."/>
            <person name="Latge J.P."/>
            <person name="Li W."/>
            <person name="Lord A."/>
            <person name="Lu C."/>
            <person name="Majoros W.H."/>
            <person name="May G.S."/>
            <person name="Miller B.L."/>
            <person name="Mohamoud Y."/>
            <person name="Molina M."/>
            <person name="Monod M."/>
            <person name="Mouyna I."/>
            <person name="Mulligan S."/>
            <person name="Murphy L."/>
            <person name="O'Neil S."/>
            <person name="Paulsen I."/>
            <person name="Penalva M.A."/>
            <person name="Pertea M."/>
            <person name="Price C."/>
            <person name="Pritchard B.L."/>
            <person name="Quail M.A."/>
            <person name="Rabbinowitsch E."/>
            <person name="Rawlins N."/>
            <person name="Rajandream M.A."/>
            <person name="Reichard U."/>
            <person name="Renauld H."/>
            <person name="Robson G.D."/>
            <person name="Rodriguez de Cordoba S."/>
            <person name="Rodriguez-Pena J.M."/>
            <person name="Ronning C.M."/>
            <person name="Rutter S."/>
            <person name="Salzberg S.L."/>
            <person name="Sanchez M."/>
            <person name="Sanchez-Ferrero J.C."/>
            <person name="Saunders D."/>
            <person name="Seeger K."/>
            <person name="Squares R."/>
            <person name="Squares S."/>
            <person name="Takeuchi M."/>
            <person name="Tekaia F."/>
            <person name="Turner G."/>
            <person name="Vazquez de Aldana C.R."/>
            <person name="Weidman J."/>
            <person name="White O."/>
            <person name="Woodward J."/>
            <person name="Yu J.H."/>
            <person name="Fraser C."/>
            <person name="Galagan J.E."/>
            <person name="Asai K."/>
            <person name="Machida M."/>
            <person name="Hall N."/>
            <person name="Barrell B."/>
            <person name="Denning D.W."/>
        </authorList>
    </citation>
    <scope>NUCLEOTIDE SEQUENCE [LARGE SCALE GENOMIC DNA]</scope>
    <source>
        <strain evidence="2 3">Af293</strain>
    </source>
</reference>
<comment type="caution">
    <text evidence="2">The sequence shown here is derived from an EMBL/GenBank/DDBJ whole genome shotgun (WGS) entry which is preliminary data.</text>
</comment>
<evidence type="ECO:0000313" key="2">
    <source>
        <dbReference type="EMBL" id="EBA27262.1"/>
    </source>
</evidence>
<dbReference type="InParanoid" id="A4DA00"/>
<dbReference type="HOGENOM" id="CLU_2062100_0_0_1"/>
<name>A4DA00_ASPFU</name>
<evidence type="ECO:0000256" key="1">
    <source>
        <dbReference type="SAM" id="MobiDB-lite"/>
    </source>
</evidence>
<dbReference type="GeneID" id="5077145"/>
<feature type="region of interest" description="Disordered" evidence="1">
    <location>
        <begin position="1"/>
        <end position="24"/>
    </location>
</feature>
<protein>
    <submittedName>
        <fullName evidence="2">Uncharacterized protein</fullName>
    </submittedName>
</protein>
<dbReference type="KEGG" id="afm:AFUA_5G01005"/>
<dbReference type="Proteomes" id="UP000002530">
    <property type="component" value="Unassembled WGS sequence"/>
</dbReference>
<dbReference type="EMBL" id="AAHF01000011">
    <property type="protein sequence ID" value="EBA27262.1"/>
    <property type="molecule type" value="Genomic_DNA"/>
</dbReference>
<sequence>MSSSDTTSIVRPLSPSAMETSIPEHDPEATLLEMEDMGHDMAPDEDTLAIFLEMGNMTQAIHLEMEDTARDIVPEQEFGVLLLQMEDMVQDMSDMLLEAATMQETKSFLDAAIGFQKTGANTVKGISRGR</sequence>
<dbReference type="OrthoDB" id="4494534at2759"/>
<dbReference type="AlphaFoldDB" id="A4DA00"/>